<comment type="caution">
    <text evidence="1">The sequence shown here is derived from an EMBL/GenBank/DDBJ whole genome shotgun (WGS) entry which is preliminary data.</text>
</comment>
<keyword evidence="2" id="KW-1185">Reference proteome</keyword>
<reference evidence="1" key="1">
    <citation type="submission" date="2023-04" db="EMBL/GenBank/DDBJ databases">
        <title>A chromosome-level genome assembly of the parasitoid wasp Eretmocerus hayati.</title>
        <authorList>
            <person name="Zhong Y."/>
            <person name="Liu S."/>
            <person name="Liu Y."/>
        </authorList>
    </citation>
    <scope>NUCLEOTIDE SEQUENCE</scope>
    <source>
        <strain evidence="1">ZJU_SS_LIU_2023</strain>
    </source>
</reference>
<protein>
    <submittedName>
        <fullName evidence="1">Uncharacterized protein</fullName>
    </submittedName>
</protein>
<gene>
    <name evidence="1" type="ORF">QAD02_001216</name>
</gene>
<evidence type="ECO:0000313" key="1">
    <source>
        <dbReference type="EMBL" id="KAJ8669957.1"/>
    </source>
</evidence>
<name>A0ACC2NI86_9HYME</name>
<organism evidence="1 2">
    <name type="scientific">Eretmocerus hayati</name>
    <dbReference type="NCBI Taxonomy" id="131215"/>
    <lineage>
        <taxon>Eukaryota</taxon>
        <taxon>Metazoa</taxon>
        <taxon>Ecdysozoa</taxon>
        <taxon>Arthropoda</taxon>
        <taxon>Hexapoda</taxon>
        <taxon>Insecta</taxon>
        <taxon>Pterygota</taxon>
        <taxon>Neoptera</taxon>
        <taxon>Endopterygota</taxon>
        <taxon>Hymenoptera</taxon>
        <taxon>Apocrita</taxon>
        <taxon>Proctotrupomorpha</taxon>
        <taxon>Chalcidoidea</taxon>
        <taxon>Aphelinidae</taxon>
        <taxon>Aphelininae</taxon>
        <taxon>Eretmocerus</taxon>
    </lineage>
</organism>
<dbReference type="EMBL" id="CM056743">
    <property type="protein sequence ID" value="KAJ8669957.1"/>
    <property type="molecule type" value="Genomic_DNA"/>
</dbReference>
<dbReference type="Proteomes" id="UP001239111">
    <property type="component" value="Chromosome 3"/>
</dbReference>
<sequence>MEGDYVYEVDEMPVEEFVPFSSKPPGNNYRAVKALALVSRNARVFSPEERVQLRDQFKRSVTRVSCSSITHVPTTTDGLYKLQREEVPLDVISNNEALVARLSMIPDSTVYRKPDREIIDEIPLRTEPALYAYSFPIEGQFSGIFKSSAAMQTSRVAVGRCPPMSGINTEHGFLGGEGSCSEIHSEDSNLGSYSIIYCFGDEAIYAYPDFDKIPGKKWLIIIDDKKFTVLMQDKLSPLPDGVQDVAELAGSSGGLPCPFPLDHKDNFVTLKFLDDNNIRYQVFDQGVNDLVYIRPGVKHQVHTVVPCFAGAVNFADFTWLIIQRHTRHCDCPLCQLDYVPVEENYIARVVGRQLPIYVCDDCHWDTLSKKRLKAHLRSEHGYDIPTWTPRDWVYCNVCEVGVQNMHRHVQECARHAEILIQNPNLGDAVPDSDKVKCPFCSGLFMTHEINFHKTYECGSKLFACEICARRYMQRKHLNEHVKKSHPPEAPGTSQRH</sequence>
<proteinExistence type="predicted"/>
<accession>A0ACC2NI86</accession>
<evidence type="ECO:0000313" key="2">
    <source>
        <dbReference type="Proteomes" id="UP001239111"/>
    </source>
</evidence>